<feature type="compositionally biased region" description="Basic and acidic residues" evidence="1">
    <location>
        <begin position="130"/>
        <end position="142"/>
    </location>
</feature>
<evidence type="ECO:0000313" key="4">
    <source>
        <dbReference type="Proteomes" id="UP000198868"/>
    </source>
</evidence>
<comment type="caution">
    <text evidence="2">The sequence shown here is derived from an EMBL/GenBank/DDBJ whole genome shotgun (WGS) entry which is preliminary data.</text>
</comment>
<evidence type="ECO:0000313" key="5">
    <source>
        <dbReference type="Proteomes" id="UP000199047"/>
    </source>
</evidence>
<dbReference type="Proteomes" id="UP000199047">
    <property type="component" value="Unassembled WGS sequence"/>
</dbReference>
<dbReference type="AlphaFoldDB" id="A0AAN2UFB3"/>
<dbReference type="RefSeq" id="WP_060391589.1">
    <property type="nucleotide sequence ID" value="NZ_FBSX01000014.1"/>
</dbReference>
<protein>
    <submittedName>
        <fullName evidence="2">Uncharacterized protein</fullName>
    </submittedName>
</protein>
<evidence type="ECO:0000256" key="1">
    <source>
        <dbReference type="SAM" id="MobiDB-lite"/>
    </source>
</evidence>
<dbReference type="EMBL" id="FBTU01000003">
    <property type="protein sequence ID" value="CUW04926.1"/>
    <property type="molecule type" value="Genomic_DNA"/>
</dbReference>
<gene>
    <name evidence="3" type="ORF">KSL4_0163</name>
    <name evidence="2" type="ORF">PL111_0700</name>
</gene>
<keyword evidence="5" id="KW-1185">Reference proteome</keyword>
<proteinExistence type="predicted"/>
<organism evidence="2 4">
    <name type="scientific">Leuconostoc inhae</name>
    <dbReference type="NCBI Taxonomy" id="178001"/>
    <lineage>
        <taxon>Bacteria</taxon>
        <taxon>Bacillati</taxon>
        <taxon>Bacillota</taxon>
        <taxon>Bacilli</taxon>
        <taxon>Lactobacillales</taxon>
        <taxon>Lactobacillaceae</taxon>
        <taxon>Leuconostoc</taxon>
    </lineage>
</organism>
<evidence type="ECO:0000313" key="2">
    <source>
        <dbReference type="EMBL" id="CUW04926.1"/>
    </source>
</evidence>
<name>A0AAN2UFB3_9LACO</name>
<dbReference type="EMBL" id="FBTB01000007">
    <property type="protein sequence ID" value="CUW05921.1"/>
    <property type="molecule type" value="Genomic_DNA"/>
</dbReference>
<accession>A0AAN2UFB3</accession>
<reference evidence="4 5" key="1">
    <citation type="submission" date="2015-12" db="EMBL/GenBank/DDBJ databases">
        <authorList>
            <person name="Andreevskaya M."/>
        </authorList>
    </citation>
    <scope>NUCLEOTIDE SEQUENCE [LARGE SCALE GENOMIC DNA]</scope>
    <source>
        <strain evidence="3 5">KSL4-2</strain>
        <strain evidence="2 4">PL111</strain>
    </source>
</reference>
<sequence length="160" mass="17685">MSQENVKELTGYITGLTKSPKVMILSFQEQGQQSAMALTLETNRYHELFPAGDPILGLEVVVVLKQTSQKMQIEAIYNPEGDFIAADELPEIGQLNHQLDDSKESDLYAALMVDRQKAIDKIEASSSELERLAQEHDADNETKVASIDYGDPVSDQGGQE</sequence>
<dbReference type="Proteomes" id="UP000198868">
    <property type="component" value="Unassembled WGS sequence"/>
</dbReference>
<feature type="region of interest" description="Disordered" evidence="1">
    <location>
        <begin position="130"/>
        <end position="160"/>
    </location>
</feature>
<evidence type="ECO:0000313" key="3">
    <source>
        <dbReference type="EMBL" id="CUW05921.1"/>
    </source>
</evidence>